<dbReference type="HOGENOM" id="CLU_3412410_0_0_0"/>
<comment type="caution">
    <text evidence="1">The sequence shown here is derived from an EMBL/GenBank/DDBJ whole genome shotgun (WGS) entry which is preliminary data.</text>
</comment>
<gene>
    <name evidence="1" type="ORF">DSM3645_09207</name>
</gene>
<dbReference type="Proteomes" id="UP000004358">
    <property type="component" value="Unassembled WGS sequence"/>
</dbReference>
<name>A3ZLD2_9BACT</name>
<accession>A3ZLD2</accession>
<protein>
    <submittedName>
        <fullName evidence="1">Uncharacterized protein</fullName>
    </submittedName>
</protein>
<evidence type="ECO:0000313" key="2">
    <source>
        <dbReference type="Proteomes" id="UP000004358"/>
    </source>
</evidence>
<organism evidence="1 2">
    <name type="scientific">Blastopirellula marina DSM 3645</name>
    <dbReference type="NCBI Taxonomy" id="314230"/>
    <lineage>
        <taxon>Bacteria</taxon>
        <taxon>Pseudomonadati</taxon>
        <taxon>Planctomycetota</taxon>
        <taxon>Planctomycetia</taxon>
        <taxon>Pirellulales</taxon>
        <taxon>Pirellulaceae</taxon>
        <taxon>Blastopirellula</taxon>
    </lineage>
</organism>
<reference evidence="1 2" key="1">
    <citation type="submission" date="2006-02" db="EMBL/GenBank/DDBJ databases">
        <authorList>
            <person name="Amann R."/>
            <person name="Ferriera S."/>
            <person name="Johnson J."/>
            <person name="Kravitz S."/>
            <person name="Halpern A."/>
            <person name="Remington K."/>
            <person name="Beeson K."/>
            <person name="Tran B."/>
            <person name="Rogers Y.-H."/>
            <person name="Friedman R."/>
            <person name="Venter J.C."/>
        </authorList>
    </citation>
    <scope>NUCLEOTIDE SEQUENCE [LARGE SCALE GENOMIC DNA]</scope>
    <source>
        <strain evidence="1 2">DSM 3645</strain>
    </source>
</reference>
<dbReference type="EMBL" id="AANZ01000001">
    <property type="protein sequence ID" value="EAQ82565.1"/>
    <property type="molecule type" value="Genomic_DNA"/>
</dbReference>
<dbReference type="AlphaFoldDB" id="A3ZLD2"/>
<sequence>MALDHIKAVTTRQYVNDFTAEFNATLLV</sequence>
<evidence type="ECO:0000313" key="1">
    <source>
        <dbReference type="EMBL" id="EAQ82565.1"/>
    </source>
</evidence>
<proteinExistence type="predicted"/>